<keyword evidence="2" id="KW-0378">Hydrolase</keyword>
<keyword evidence="2" id="KW-0645">Protease</keyword>
<keyword evidence="3" id="KW-1185">Reference proteome</keyword>
<feature type="chain" id="PRO_5024844921" evidence="1">
    <location>
        <begin position="21"/>
        <end position="239"/>
    </location>
</feature>
<protein>
    <submittedName>
        <fullName evidence="2">Serine protease</fullName>
    </submittedName>
</protein>
<keyword evidence="1" id="KW-0732">Signal</keyword>
<evidence type="ECO:0000313" key="2">
    <source>
        <dbReference type="EMBL" id="BBM84745.1"/>
    </source>
</evidence>
<evidence type="ECO:0000313" key="3">
    <source>
        <dbReference type="Proteomes" id="UP000326354"/>
    </source>
</evidence>
<organism evidence="2 3">
    <name type="scientific">Uabimicrobium amorphum</name>
    <dbReference type="NCBI Taxonomy" id="2596890"/>
    <lineage>
        <taxon>Bacteria</taxon>
        <taxon>Pseudomonadati</taxon>
        <taxon>Planctomycetota</taxon>
        <taxon>Candidatus Uabimicrobiia</taxon>
        <taxon>Candidatus Uabimicrobiales</taxon>
        <taxon>Candidatus Uabimicrobiaceae</taxon>
        <taxon>Candidatus Uabimicrobium</taxon>
    </lineage>
</organism>
<dbReference type="InterPro" id="IPR009003">
    <property type="entry name" value="Peptidase_S1_PA"/>
</dbReference>
<dbReference type="KEGG" id="uam:UABAM_03106"/>
<dbReference type="PANTHER" id="PTHR43019:SF23">
    <property type="entry name" value="PROTEASE DO-LIKE 5, CHLOROPLASTIC"/>
    <property type="match status" value="1"/>
</dbReference>
<dbReference type="PRINTS" id="PR00834">
    <property type="entry name" value="PROTEASES2C"/>
</dbReference>
<dbReference type="GO" id="GO:0004252">
    <property type="term" value="F:serine-type endopeptidase activity"/>
    <property type="evidence" value="ECO:0007669"/>
    <property type="project" value="InterPro"/>
</dbReference>
<dbReference type="EMBL" id="AP019860">
    <property type="protein sequence ID" value="BBM84745.1"/>
    <property type="molecule type" value="Genomic_DNA"/>
</dbReference>
<dbReference type="Gene3D" id="2.40.10.120">
    <property type="match status" value="1"/>
</dbReference>
<dbReference type="AlphaFoldDB" id="A0A5S9IQC8"/>
<gene>
    <name evidence="2" type="ORF">UABAM_03106</name>
</gene>
<accession>A0A5S9IQC8</accession>
<dbReference type="InterPro" id="IPR001940">
    <property type="entry name" value="Peptidase_S1C"/>
</dbReference>
<evidence type="ECO:0000256" key="1">
    <source>
        <dbReference type="SAM" id="SignalP"/>
    </source>
</evidence>
<feature type="signal peptide" evidence="1">
    <location>
        <begin position="1"/>
        <end position="20"/>
    </location>
</feature>
<dbReference type="SUPFAM" id="SSF50494">
    <property type="entry name" value="Trypsin-like serine proteases"/>
    <property type="match status" value="1"/>
</dbReference>
<proteinExistence type="predicted"/>
<dbReference type="PROSITE" id="PS51257">
    <property type="entry name" value="PROKAR_LIPOPROTEIN"/>
    <property type="match status" value="1"/>
</dbReference>
<reference evidence="2 3" key="1">
    <citation type="submission" date="2019-08" db="EMBL/GenBank/DDBJ databases">
        <title>Complete genome sequence of Candidatus Uab amorphum.</title>
        <authorList>
            <person name="Shiratori T."/>
            <person name="Suzuki S."/>
            <person name="Kakizawa Y."/>
            <person name="Ishida K."/>
        </authorList>
    </citation>
    <scope>NUCLEOTIDE SEQUENCE [LARGE SCALE GENOMIC DNA]</scope>
    <source>
        <strain evidence="2 3">SRT547</strain>
    </source>
</reference>
<dbReference type="RefSeq" id="WP_173013341.1">
    <property type="nucleotide sequence ID" value="NZ_AP019860.1"/>
</dbReference>
<sequence>MKIYVGILCFFLLGCTSQNAPQKIAKVFNIDEHSSYVVAVNISTKDHGVFGATGVLIDEKHVVTNYHILEDDTLRIWIEWSSRLDREAINAEVVFTDKSNDLLLLKLEEEVAYKTADVFGDRSVFLGKEIFILGFPEATQISNTSTLHVFNGLVSAQQPKSQSDFPRLILDAKVMQGNSGGPVVDRETGNIVGLISGTIVDIIDSDDGSKIEGESVGVAIPLELIQIFLQRYREVDKQS</sequence>
<name>A0A5S9IQC8_UABAM</name>
<dbReference type="Proteomes" id="UP000326354">
    <property type="component" value="Chromosome"/>
</dbReference>
<dbReference type="PANTHER" id="PTHR43019">
    <property type="entry name" value="SERINE ENDOPROTEASE DEGS"/>
    <property type="match status" value="1"/>
</dbReference>
<dbReference type="GO" id="GO:0006508">
    <property type="term" value="P:proteolysis"/>
    <property type="evidence" value="ECO:0007669"/>
    <property type="project" value="UniProtKB-KW"/>
</dbReference>
<dbReference type="Pfam" id="PF13365">
    <property type="entry name" value="Trypsin_2"/>
    <property type="match status" value="1"/>
</dbReference>